<evidence type="ECO:0000256" key="4">
    <source>
        <dbReference type="ARBA" id="ARBA00022729"/>
    </source>
</evidence>
<dbReference type="PROSITE" id="PS00022">
    <property type="entry name" value="EGF_1"/>
    <property type="match status" value="1"/>
</dbReference>
<dbReference type="PRINTS" id="PR00463">
    <property type="entry name" value="EP450I"/>
</dbReference>
<dbReference type="InterPro" id="IPR032675">
    <property type="entry name" value="LRR_dom_sf"/>
</dbReference>
<dbReference type="AlphaFoldDB" id="A0A8B6H0Z9"/>
<keyword evidence="2" id="KW-0433">Leucine-rich repeat</keyword>
<evidence type="ECO:0000256" key="7">
    <source>
        <dbReference type="PROSITE-ProRule" id="PRU00076"/>
    </source>
</evidence>
<dbReference type="GO" id="GO:0006805">
    <property type="term" value="P:xenobiotic metabolic process"/>
    <property type="evidence" value="ECO:0007669"/>
    <property type="project" value="TreeGrafter"/>
</dbReference>
<comment type="caution">
    <text evidence="7">Lacks conserved residue(s) required for the propagation of feature annotation.</text>
</comment>
<dbReference type="SMART" id="SM00013">
    <property type="entry name" value="LRRNT"/>
    <property type="match status" value="1"/>
</dbReference>
<feature type="domain" description="EGF-like" evidence="9">
    <location>
        <begin position="318"/>
        <end position="352"/>
    </location>
</feature>
<dbReference type="Gene3D" id="3.80.10.10">
    <property type="entry name" value="Ribonuclease Inhibitor"/>
    <property type="match status" value="1"/>
</dbReference>
<dbReference type="GO" id="GO:0016712">
    <property type="term" value="F:oxidoreductase activity, acting on paired donors, with incorporation or reduction of molecular oxygen, reduced flavin or flavoprotein as one donor, and incorporation of one atom of oxygen"/>
    <property type="evidence" value="ECO:0007669"/>
    <property type="project" value="TreeGrafter"/>
</dbReference>
<comment type="similarity">
    <text evidence="1">Belongs to the cytochrome P450 family.</text>
</comment>
<dbReference type="Pfam" id="PF13855">
    <property type="entry name" value="LRR_8"/>
    <property type="match status" value="1"/>
</dbReference>
<dbReference type="GO" id="GO:0005737">
    <property type="term" value="C:cytoplasm"/>
    <property type="evidence" value="ECO:0007669"/>
    <property type="project" value="TreeGrafter"/>
</dbReference>
<evidence type="ECO:0000256" key="3">
    <source>
        <dbReference type="ARBA" id="ARBA00022723"/>
    </source>
</evidence>
<evidence type="ECO:0000256" key="5">
    <source>
        <dbReference type="ARBA" id="ARBA00023004"/>
    </source>
</evidence>
<accession>A0A8B6H0Z9</accession>
<name>A0A8B6H0Z9_MYTGA</name>
<dbReference type="InterPro" id="IPR000742">
    <property type="entry name" value="EGF"/>
</dbReference>
<keyword evidence="5 6" id="KW-0408">Iron</keyword>
<dbReference type="SUPFAM" id="SSF48264">
    <property type="entry name" value="Cytochrome P450"/>
    <property type="match status" value="1"/>
</dbReference>
<dbReference type="GO" id="GO:0006082">
    <property type="term" value="P:organic acid metabolic process"/>
    <property type="evidence" value="ECO:0007669"/>
    <property type="project" value="TreeGrafter"/>
</dbReference>
<proteinExistence type="inferred from homology"/>
<dbReference type="CDD" id="cd04508">
    <property type="entry name" value="Tudor_SF"/>
    <property type="match status" value="1"/>
</dbReference>
<dbReference type="Gene3D" id="1.10.630.10">
    <property type="entry name" value="Cytochrome P450"/>
    <property type="match status" value="1"/>
</dbReference>
<keyword evidence="6" id="KW-0349">Heme</keyword>
<dbReference type="GO" id="GO:0005506">
    <property type="term" value="F:iron ion binding"/>
    <property type="evidence" value="ECO:0007669"/>
    <property type="project" value="InterPro"/>
</dbReference>
<dbReference type="InterPro" id="IPR001128">
    <property type="entry name" value="Cyt_P450"/>
</dbReference>
<dbReference type="SUPFAM" id="SSF52058">
    <property type="entry name" value="L domain-like"/>
    <property type="match status" value="1"/>
</dbReference>
<feature type="binding site" description="axial binding residue" evidence="6">
    <location>
        <position position="666"/>
    </location>
    <ligand>
        <name>heme</name>
        <dbReference type="ChEBI" id="CHEBI:30413"/>
    </ligand>
    <ligandPart>
        <name>Fe</name>
        <dbReference type="ChEBI" id="CHEBI:18248"/>
    </ligandPart>
</feature>
<dbReference type="OrthoDB" id="1470350at2759"/>
<evidence type="ECO:0000256" key="6">
    <source>
        <dbReference type="PIRSR" id="PIRSR602401-1"/>
    </source>
</evidence>
<dbReference type="InterPro" id="IPR017972">
    <property type="entry name" value="Cyt_P450_CS"/>
</dbReference>
<dbReference type="PROSITE" id="PS00086">
    <property type="entry name" value="CYTOCHROME_P450"/>
    <property type="match status" value="1"/>
</dbReference>
<dbReference type="InterPro" id="IPR036396">
    <property type="entry name" value="Cyt_P450_sf"/>
</dbReference>
<comment type="caution">
    <text evidence="10">The sequence shown here is derived from an EMBL/GenBank/DDBJ whole genome shotgun (WGS) entry which is preliminary data.</text>
</comment>
<keyword evidence="3 6" id="KW-0479">Metal-binding</keyword>
<dbReference type="EMBL" id="UYJE01009272">
    <property type="protein sequence ID" value="VDI71851.1"/>
    <property type="molecule type" value="Genomic_DNA"/>
</dbReference>
<dbReference type="InterPro" id="IPR002401">
    <property type="entry name" value="Cyt_P450_E_grp-I"/>
</dbReference>
<organism evidence="10 11">
    <name type="scientific">Mytilus galloprovincialis</name>
    <name type="common">Mediterranean mussel</name>
    <dbReference type="NCBI Taxonomy" id="29158"/>
    <lineage>
        <taxon>Eukaryota</taxon>
        <taxon>Metazoa</taxon>
        <taxon>Spiralia</taxon>
        <taxon>Lophotrochozoa</taxon>
        <taxon>Mollusca</taxon>
        <taxon>Bivalvia</taxon>
        <taxon>Autobranchia</taxon>
        <taxon>Pteriomorphia</taxon>
        <taxon>Mytilida</taxon>
        <taxon>Mytiloidea</taxon>
        <taxon>Mytilidae</taxon>
        <taxon>Mytilinae</taxon>
        <taxon>Mytilus</taxon>
    </lineage>
</organism>
<feature type="disulfide bond" evidence="7">
    <location>
        <begin position="342"/>
        <end position="351"/>
    </location>
</feature>
<protein>
    <recommendedName>
        <fullName evidence="9">EGF-like domain-containing protein</fullName>
    </recommendedName>
</protein>
<feature type="compositionally biased region" description="Basic and acidic residues" evidence="8">
    <location>
        <begin position="81"/>
        <end position="91"/>
    </location>
</feature>
<dbReference type="InterPro" id="IPR000372">
    <property type="entry name" value="LRRNT"/>
</dbReference>
<dbReference type="PROSITE" id="PS50026">
    <property type="entry name" value="EGF_3"/>
    <property type="match status" value="1"/>
</dbReference>
<evidence type="ECO:0000256" key="2">
    <source>
        <dbReference type="ARBA" id="ARBA00022614"/>
    </source>
</evidence>
<evidence type="ECO:0000259" key="9">
    <source>
        <dbReference type="PROSITE" id="PS50026"/>
    </source>
</evidence>
<dbReference type="GO" id="GO:0020037">
    <property type="term" value="F:heme binding"/>
    <property type="evidence" value="ECO:0007669"/>
    <property type="project" value="InterPro"/>
</dbReference>
<feature type="region of interest" description="Disordered" evidence="8">
    <location>
        <begin position="80"/>
        <end position="101"/>
    </location>
</feature>
<reference evidence="10" key="1">
    <citation type="submission" date="2018-11" db="EMBL/GenBank/DDBJ databases">
        <authorList>
            <person name="Alioto T."/>
            <person name="Alioto T."/>
        </authorList>
    </citation>
    <scope>NUCLEOTIDE SEQUENCE</scope>
</reference>
<sequence length="726" mass="83226">MWSFDRKNGLTLLTRNGMPDEEIIGLEKSNNVNCIKKKLGNIFKENKELKEDINKRKLASVTDFCASNISVDLNPSPRKKLCTENKTDKHDGKRKGQMNEENTEYKNGEKVLCFWKQDQKWYEADIIEKRSKVLTYIQQSMKIDLLAVVLLLNGILIDASCPARCACGNSVNGVNLYCYGRNLEYVPNIPNDTHELTLASNKISIIKQFAFVNLPGLHDINIADNLITAIEEYAFVGMPSLHFAKMDNNMLTTIRAHTFDATDIRDGMNLTSNPINCDCGVYPLWSWIIERQSMNAEATCSNGTLITSLGSSELEKCNPDNCQCLNDGKCVMTGGGKVICDCIEHWTGEMCQGIVWANGHQWLELNKLIIQAQHKTTVIENMQQQLTLEVNKLCQCFSPNDATDPLDHLFNSTLNIMSILAFGKRLEYENPDFTTLRARVKYIFKHGQSLGRKETLFSWLALFTKSQVSEVIGEMDKLHAFIKQKLENHVTDNNSKFPLDLLDVYLNLSDSERKDSALSERNFFQAIIDMYIAAYETYTGTLMTLMFHLLKYPDVQTKCREEIHRVCGGKQTVTIEDRDELRYVESTIKEVLRIAKPVVLAIYRTIPREIKVEKYTIPAESIILFDLNDPQIDPKLWDNPNEFDPDRWETPQKNGYLPFGIGPRRCVGAPTVELSLFFMITNILNKFELIPEDERNLPMERDWTGISLFPKQFKMFMKPVEYQQYT</sequence>
<keyword evidence="7" id="KW-1015">Disulfide bond</keyword>
<keyword evidence="11" id="KW-1185">Reference proteome</keyword>
<dbReference type="Proteomes" id="UP000596742">
    <property type="component" value="Unassembled WGS sequence"/>
</dbReference>
<keyword evidence="4" id="KW-0732">Signal</keyword>
<evidence type="ECO:0000256" key="8">
    <source>
        <dbReference type="SAM" id="MobiDB-lite"/>
    </source>
</evidence>
<evidence type="ECO:0000256" key="1">
    <source>
        <dbReference type="ARBA" id="ARBA00010617"/>
    </source>
</evidence>
<dbReference type="Pfam" id="PF00067">
    <property type="entry name" value="p450"/>
    <property type="match status" value="1"/>
</dbReference>
<dbReference type="PRINTS" id="PR00385">
    <property type="entry name" value="P450"/>
</dbReference>
<evidence type="ECO:0000313" key="11">
    <source>
        <dbReference type="Proteomes" id="UP000596742"/>
    </source>
</evidence>
<dbReference type="PANTHER" id="PTHR24300:SF375">
    <property type="entry name" value="CYTOCHROME P450 FAMILY"/>
    <property type="match status" value="1"/>
</dbReference>
<dbReference type="PANTHER" id="PTHR24300">
    <property type="entry name" value="CYTOCHROME P450 508A4-RELATED"/>
    <property type="match status" value="1"/>
</dbReference>
<dbReference type="EMBL" id="UYJE01009272">
    <property type="protein sequence ID" value="VDI71849.1"/>
    <property type="molecule type" value="Genomic_DNA"/>
</dbReference>
<dbReference type="InterPro" id="IPR050182">
    <property type="entry name" value="Cytochrome_P450_fam2"/>
</dbReference>
<gene>
    <name evidence="10" type="ORF">MGAL_10B005102</name>
</gene>
<dbReference type="InterPro" id="IPR001611">
    <property type="entry name" value="Leu-rich_rpt"/>
</dbReference>
<evidence type="ECO:0000313" key="10">
    <source>
        <dbReference type="EMBL" id="VDI71851.1"/>
    </source>
</evidence>
<keyword evidence="7" id="KW-0245">EGF-like domain</keyword>
<dbReference type="SUPFAM" id="SSF57196">
    <property type="entry name" value="EGF/Laminin"/>
    <property type="match status" value="1"/>
</dbReference>
<comment type="cofactor">
    <cofactor evidence="6">
        <name>heme</name>
        <dbReference type="ChEBI" id="CHEBI:30413"/>
    </cofactor>
</comment>